<keyword evidence="1" id="KW-0547">Nucleotide-binding</keyword>
<dbReference type="GO" id="GO:0003677">
    <property type="term" value="F:DNA binding"/>
    <property type="evidence" value="ECO:0007669"/>
    <property type="project" value="InterPro"/>
</dbReference>
<dbReference type="Gene3D" id="1.10.10.10">
    <property type="entry name" value="Winged helix-like DNA-binding domain superfamily/Winged helix DNA-binding domain"/>
    <property type="match status" value="1"/>
</dbReference>
<dbReference type="EMBL" id="JACHMH010000001">
    <property type="protein sequence ID" value="MBB4678845.1"/>
    <property type="molecule type" value="Genomic_DNA"/>
</dbReference>
<dbReference type="SUPFAM" id="SSF52540">
    <property type="entry name" value="P-loop containing nucleoside triphosphate hydrolases"/>
    <property type="match status" value="1"/>
</dbReference>
<reference evidence="4 5" key="1">
    <citation type="submission" date="2020-08" db="EMBL/GenBank/DDBJ databases">
        <title>Sequencing the genomes of 1000 actinobacteria strains.</title>
        <authorList>
            <person name="Klenk H.-P."/>
        </authorList>
    </citation>
    <scope>NUCLEOTIDE SEQUENCE [LARGE SCALE GENOMIC DNA]</scope>
    <source>
        <strain evidence="4 5">DSM 44230</strain>
    </source>
</reference>
<comment type="caution">
    <text evidence="4">The sequence shown here is derived from an EMBL/GenBank/DDBJ whole genome shotgun (WGS) entry which is preliminary data.</text>
</comment>
<dbReference type="PRINTS" id="PR00038">
    <property type="entry name" value="HTHLUXR"/>
</dbReference>
<dbReference type="PANTHER" id="PTHR16305:SF35">
    <property type="entry name" value="TRANSCRIPTIONAL ACTIVATOR DOMAIN"/>
    <property type="match status" value="1"/>
</dbReference>
<dbReference type="GO" id="GO:0005524">
    <property type="term" value="F:ATP binding"/>
    <property type="evidence" value="ECO:0007669"/>
    <property type="project" value="UniProtKB-KW"/>
</dbReference>
<dbReference type="InterPro" id="IPR027417">
    <property type="entry name" value="P-loop_NTPase"/>
</dbReference>
<keyword evidence="2" id="KW-0067">ATP-binding</keyword>
<dbReference type="PROSITE" id="PS00622">
    <property type="entry name" value="HTH_LUXR_1"/>
    <property type="match status" value="1"/>
</dbReference>
<dbReference type="Gene3D" id="3.40.50.300">
    <property type="entry name" value="P-loop containing nucleotide triphosphate hydrolases"/>
    <property type="match status" value="1"/>
</dbReference>
<dbReference type="GO" id="GO:0005737">
    <property type="term" value="C:cytoplasm"/>
    <property type="evidence" value="ECO:0007669"/>
    <property type="project" value="TreeGrafter"/>
</dbReference>
<dbReference type="PROSITE" id="PS50043">
    <property type="entry name" value="HTH_LUXR_2"/>
    <property type="match status" value="1"/>
</dbReference>
<dbReference type="InterPro" id="IPR036388">
    <property type="entry name" value="WH-like_DNA-bd_sf"/>
</dbReference>
<dbReference type="Pfam" id="PF00196">
    <property type="entry name" value="GerE"/>
    <property type="match status" value="1"/>
</dbReference>
<gene>
    <name evidence="4" type="ORF">HNR67_004963</name>
</gene>
<dbReference type="Proteomes" id="UP000533598">
    <property type="component" value="Unassembled WGS sequence"/>
</dbReference>
<dbReference type="GO" id="GO:0004016">
    <property type="term" value="F:adenylate cyclase activity"/>
    <property type="evidence" value="ECO:0007669"/>
    <property type="project" value="TreeGrafter"/>
</dbReference>
<evidence type="ECO:0000313" key="4">
    <source>
        <dbReference type="EMBL" id="MBB4678845.1"/>
    </source>
</evidence>
<dbReference type="CDD" id="cd06170">
    <property type="entry name" value="LuxR_C_like"/>
    <property type="match status" value="1"/>
</dbReference>
<protein>
    <submittedName>
        <fullName evidence="4">ATP/maltotriose-dependent transcriptional regulator MalT</fullName>
    </submittedName>
</protein>
<dbReference type="SUPFAM" id="SSF46894">
    <property type="entry name" value="C-terminal effector domain of the bipartite response regulators"/>
    <property type="match status" value="1"/>
</dbReference>
<dbReference type="InterPro" id="IPR003593">
    <property type="entry name" value="AAA+_ATPase"/>
</dbReference>
<proteinExistence type="predicted"/>
<evidence type="ECO:0000259" key="3">
    <source>
        <dbReference type="PROSITE" id="PS50043"/>
    </source>
</evidence>
<dbReference type="AlphaFoldDB" id="A0A7W7FVA7"/>
<accession>A0A7W7FVA7</accession>
<evidence type="ECO:0000256" key="2">
    <source>
        <dbReference type="ARBA" id="ARBA00022840"/>
    </source>
</evidence>
<dbReference type="InterPro" id="IPR000792">
    <property type="entry name" value="Tscrpt_reg_LuxR_C"/>
</dbReference>
<dbReference type="InterPro" id="IPR016032">
    <property type="entry name" value="Sig_transdc_resp-reg_C-effctor"/>
</dbReference>
<keyword evidence="5" id="KW-1185">Reference proteome</keyword>
<sequence length="883" mass="93398">MNCELLEREAELARLDAELARVCAGQSRTVLVTGPAGIGKTSLVRAFTARLPAGVPVLRAHCDELEREFGYGVARQLLEPVLAEAELCRGPARSALTGGGRDPFAVAHGLCACTRAVLGRARAAVLVVDDAQFADEASLRWLAHLRGRHPRLRLLQLLLRPGGPESGCAHLPLGPLSESAIATLTGTEPATCHRLTGGNPLLAGLLRRALARDPARRLSGFGGQVFGRSLLDWLARFRPEVWRFAEALAVLGETTDPGLPAALSTMDIKQAGRCAAELRATGLLADDTLSWSHPLLREAVYAGVCGPRRQELHGAAARLLTAVGAPVAQVAAHLLRLPPAGQDWPVWILRAAADEATQRGAPEAAAHYLRRALAEPPSAADRMELLVALGFAESVAQPAAGARHLAEALEQLTDPARQRAVAEVLGDDLVRESRLDEAVRVLAHTADRLRPHDREAALALDARRLTWGVLDESTAAEAGAEANRLRHNTLGDSEGERTLLGALAFATALFGGPATPAATLARLALAASARPLAGVAAAAPVWVLLWSGQNALARKHIDAAISRAEQSGSVFDQAIMLSLRAAHSAADGELRETIRTARATFDLLPAEVSGFPHLVPLGLLAEALVDRDRPAQALRLLDTVVSTPALESSYLWNSFLLARGRARLAGGDLDGGLADLLSCGERQSRLGHRNPAAPDWRSWAARAHLRREQPHLARELAEHAYELAVEWGSGQALGIAHRTLGLVTGGSRGLDLLQDSAALLRPTTARLDLARTLLDLGKARQAAGQCRLAREALAEARAVAFACGACGLAASARRRLGTSATPRPATGPGALTDRESRVAALAANGYTNRDIAARLGLTERTVEGHLSATYRKLGITGRAGLRA</sequence>
<name>A0A7W7FVA7_9PSEU</name>
<evidence type="ECO:0000256" key="1">
    <source>
        <dbReference type="ARBA" id="ARBA00022741"/>
    </source>
</evidence>
<feature type="domain" description="HTH luxR-type" evidence="3">
    <location>
        <begin position="824"/>
        <end position="883"/>
    </location>
</feature>
<dbReference type="InterPro" id="IPR041664">
    <property type="entry name" value="AAA_16"/>
</dbReference>
<organism evidence="4 5">
    <name type="scientific">Crossiella cryophila</name>
    <dbReference type="NCBI Taxonomy" id="43355"/>
    <lineage>
        <taxon>Bacteria</taxon>
        <taxon>Bacillati</taxon>
        <taxon>Actinomycetota</taxon>
        <taxon>Actinomycetes</taxon>
        <taxon>Pseudonocardiales</taxon>
        <taxon>Pseudonocardiaceae</taxon>
        <taxon>Crossiella</taxon>
    </lineage>
</organism>
<dbReference type="Pfam" id="PF13191">
    <property type="entry name" value="AAA_16"/>
    <property type="match status" value="1"/>
</dbReference>
<dbReference type="RefSeq" id="WP_185004663.1">
    <property type="nucleotide sequence ID" value="NZ_JACHMH010000001.1"/>
</dbReference>
<dbReference type="PANTHER" id="PTHR16305">
    <property type="entry name" value="TESTICULAR SOLUBLE ADENYLYL CYCLASE"/>
    <property type="match status" value="1"/>
</dbReference>
<dbReference type="SMART" id="SM00382">
    <property type="entry name" value="AAA"/>
    <property type="match status" value="1"/>
</dbReference>
<dbReference type="SMART" id="SM00421">
    <property type="entry name" value="HTH_LUXR"/>
    <property type="match status" value="1"/>
</dbReference>
<dbReference type="GO" id="GO:0006355">
    <property type="term" value="P:regulation of DNA-templated transcription"/>
    <property type="evidence" value="ECO:0007669"/>
    <property type="project" value="InterPro"/>
</dbReference>
<evidence type="ECO:0000313" key="5">
    <source>
        <dbReference type="Proteomes" id="UP000533598"/>
    </source>
</evidence>